<feature type="transmembrane region" description="Helical" evidence="1">
    <location>
        <begin position="118"/>
        <end position="143"/>
    </location>
</feature>
<comment type="caution">
    <text evidence="2">The sequence shown here is derived from an EMBL/GenBank/DDBJ whole genome shotgun (WGS) entry which is preliminary data.</text>
</comment>
<reference evidence="2 3" key="1">
    <citation type="submission" date="2016-08" db="EMBL/GenBank/DDBJ databases">
        <title>Draft genome of the agarase producing Sphingomonas sp. MCT13.</title>
        <authorList>
            <person name="D'Andrea M.M."/>
            <person name="Rossolini G.M."/>
            <person name="Thaller M.C."/>
        </authorList>
    </citation>
    <scope>NUCLEOTIDE SEQUENCE [LARGE SCALE GENOMIC DNA]</scope>
    <source>
        <strain evidence="2 3">MCT13</strain>
    </source>
</reference>
<keyword evidence="1" id="KW-0472">Membrane</keyword>
<feature type="transmembrane region" description="Helical" evidence="1">
    <location>
        <begin position="172"/>
        <end position="191"/>
    </location>
</feature>
<feature type="transmembrane region" description="Helical" evidence="1">
    <location>
        <begin position="149"/>
        <end position="165"/>
    </location>
</feature>
<evidence type="ECO:0000313" key="2">
    <source>
        <dbReference type="EMBL" id="ODP37549.1"/>
    </source>
</evidence>
<evidence type="ECO:0000313" key="3">
    <source>
        <dbReference type="Proteomes" id="UP000094487"/>
    </source>
</evidence>
<feature type="transmembrane region" description="Helical" evidence="1">
    <location>
        <begin position="6"/>
        <end position="28"/>
    </location>
</feature>
<protein>
    <submittedName>
        <fullName evidence="2">Uncharacterized protein</fullName>
    </submittedName>
</protein>
<dbReference type="EMBL" id="MDDS01000027">
    <property type="protein sequence ID" value="ODP37549.1"/>
    <property type="molecule type" value="Genomic_DNA"/>
</dbReference>
<dbReference type="Proteomes" id="UP000094487">
    <property type="component" value="Unassembled WGS sequence"/>
</dbReference>
<dbReference type="RefSeq" id="WP_069320715.1">
    <property type="nucleotide sequence ID" value="NZ_MDDS01000027.1"/>
</dbReference>
<proteinExistence type="predicted"/>
<keyword evidence="1" id="KW-0812">Transmembrane</keyword>
<keyword evidence="3" id="KW-1185">Reference proteome</keyword>
<feature type="transmembrane region" description="Helical" evidence="1">
    <location>
        <begin position="73"/>
        <end position="97"/>
    </location>
</feature>
<dbReference type="AlphaFoldDB" id="A0A1E3LV07"/>
<feature type="transmembrane region" description="Helical" evidence="1">
    <location>
        <begin position="40"/>
        <end position="61"/>
    </location>
</feature>
<keyword evidence="1" id="KW-1133">Transmembrane helix</keyword>
<organism evidence="2 3">
    <name type="scientific">Sphingomonas turrisvirgatae</name>
    <dbReference type="NCBI Taxonomy" id="1888892"/>
    <lineage>
        <taxon>Bacteria</taxon>
        <taxon>Pseudomonadati</taxon>
        <taxon>Pseudomonadota</taxon>
        <taxon>Alphaproteobacteria</taxon>
        <taxon>Sphingomonadales</taxon>
        <taxon>Sphingomonadaceae</taxon>
        <taxon>Sphingomonas</taxon>
    </lineage>
</organism>
<sequence length="197" mass="21664">MGMSLNEFVLGFVGVLIGLGVADLLTSFHKLLRAGRRVKWDWLTLLYAAYMLFSLIVFWWWQFEFPPPGTSLTIAQFLGNFLFLALSFLMVASALPDDVPAEGLDLRDYYMSSLRHRWGLLTIGLAYNWAGGTLAALAGGVGALTRADALGAIGLVFLCVVLAACAMRIRAVWYQALALAILFATTSYFNLFRPIGP</sequence>
<evidence type="ECO:0000256" key="1">
    <source>
        <dbReference type="SAM" id="Phobius"/>
    </source>
</evidence>
<name>A0A1E3LV07_9SPHN</name>
<gene>
    <name evidence="2" type="ORF">BFL28_17335</name>
</gene>
<accession>A0A1E3LV07</accession>